<comment type="caution">
    <text evidence="3">The sequence shown here is derived from an EMBL/GenBank/DDBJ whole genome shotgun (WGS) entry which is preliminary data.</text>
</comment>
<keyword evidence="4" id="KW-1185">Reference proteome</keyword>
<evidence type="ECO:0000256" key="1">
    <source>
        <dbReference type="SAM" id="SignalP"/>
    </source>
</evidence>
<name>A0ABU0U5G7_9SPHI</name>
<protein>
    <recommendedName>
        <fullName evidence="2">DUF4468 domain-containing protein</fullName>
    </recommendedName>
</protein>
<dbReference type="InterPro" id="IPR027823">
    <property type="entry name" value="DUF4468"/>
</dbReference>
<feature type="domain" description="DUF4468" evidence="2">
    <location>
        <begin position="22"/>
        <end position="107"/>
    </location>
</feature>
<dbReference type="RefSeq" id="WP_307185885.1">
    <property type="nucleotide sequence ID" value="NZ_JAUTBA010000001.1"/>
</dbReference>
<feature type="chain" id="PRO_5047414529" description="DUF4468 domain-containing protein" evidence="1">
    <location>
        <begin position="19"/>
        <end position="181"/>
    </location>
</feature>
<sequence>MKRIILLAFMLIGSRLFAQEWKVVEWEGKPQSEIRSSLKAWVADYFKSARNVIQLDEVDRIIIKGNNSINEVSETKYGSIPVNYTVHFTIDFQIKDSKYRYIIKDISLKTPLVSFTPESLKLANDESRKTALKYKGNSRQAMESGADAVDRVLDQSNTFLSSLGRDIEAIPSKTKSETETW</sequence>
<gene>
    <name evidence="3" type="ORF">QE382_002176</name>
</gene>
<reference evidence="3 4" key="1">
    <citation type="submission" date="2023-07" db="EMBL/GenBank/DDBJ databases">
        <title>Functional and genomic diversity of the sorghum phyllosphere microbiome.</title>
        <authorList>
            <person name="Shade A."/>
        </authorList>
    </citation>
    <scope>NUCLEOTIDE SEQUENCE [LARGE SCALE GENOMIC DNA]</scope>
    <source>
        <strain evidence="3 4">SORGH_AS_0892</strain>
    </source>
</reference>
<organism evidence="3 4">
    <name type="scientific">Sphingobacterium zeae</name>
    <dbReference type="NCBI Taxonomy" id="1776859"/>
    <lineage>
        <taxon>Bacteria</taxon>
        <taxon>Pseudomonadati</taxon>
        <taxon>Bacteroidota</taxon>
        <taxon>Sphingobacteriia</taxon>
        <taxon>Sphingobacteriales</taxon>
        <taxon>Sphingobacteriaceae</taxon>
        <taxon>Sphingobacterium</taxon>
    </lineage>
</organism>
<proteinExistence type="predicted"/>
<dbReference type="Pfam" id="PF14730">
    <property type="entry name" value="DUF4468"/>
    <property type="match status" value="1"/>
</dbReference>
<evidence type="ECO:0000313" key="3">
    <source>
        <dbReference type="EMBL" id="MDQ1150192.1"/>
    </source>
</evidence>
<keyword evidence="1" id="KW-0732">Signal</keyword>
<evidence type="ECO:0000313" key="4">
    <source>
        <dbReference type="Proteomes" id="UP001244640"/>
    </source>
</evidence>
<evidence type="ECO:0000259" key="2">
    <source>
        <dbReference type="Pfam" id="PF14730"/>
    </source>
</evidence>
<accession>A0ABU0U5G7</accession>
<dbReference type="Proteomes" id="UP001244640">
    <property type="component" value="Unassembled WGS sequence"/>
</dbReference>
<dbReference type="Gene3D" id="3.30.530.80">
    <property type="match status" value="1"/>
</dbReference>
<dbReference type="EMBL" id="JAUTBA010000001">
    <property type="protein sequence ID" value="MDQ1150192.1"/>
    <property type="molecule type" value="Genomic_DNA"/>
</dbReference>
<feature type="signal peptide" evidence="1">
    <location>
        <begin position="1"/>
        <end position="18"/>
    </location>
</feature>